<accession>A0A1H3M5Y1</accession>
<evidence type="ECO:0000313" key="1">
    <source>
        <dbReference type="EMBL" id="SDY71668.1"/>
    </source>
</evidence>
<sequence>MNISRTLIVVVISMVSIAGLPACEKKNSAEAVGEKIDESAEKAGDALNEKIVD</sequence>
<keyword evidence="2" id="KW-1185">Reference proteome</keyword>
<name>A0A1H3M5Y1_9PROT</name>
<dbReference type="RefSeq" id="WP_176974023.1">
    <property type="nucleotide sequence ID" value="NZ_FNOY01000056.1"/>
</dbReference>
<dbReference type="EMBL" id="FNOY01000056">
    <property type="protein sequence ID" value="SDY71668.1"/>
    <property type="molecule type" value="Genomic_DNA"/>
</dbReference>
<dbReference type="AlphaFoldDB" id="A0A1H3M5Y1"/>
<evidence type="ECO:0008006" key="3">
    <source>
        <dbReference type="Google" id="ProtNLM"/>
    </source>
</evidence>
<evidence type="ECO:0000313" key="2">
    <source>
        <dbReference type="Proteomes" id="UP000198640"/>
    </source>
</evidence>
<protein>
    <recommendedName>
        <fullName evidence="3">Entericidin EcnA/B family protein</fullName>
    </recommendedName>
</protein>
<organism evidence="1 2">
    <name type="scientific">Nitrosomonas halophila</name>
    <dbReference type="NCBI Taxonomy" id="44576"/>
    <lineage>
        <taxon>Bacteria</taxon>
        <taxon>Pseudomonadati</taxon>
        <taxon>Pseudomonadota</taxon>
        <taxon>Betaproteobacteria</taxon>
        <taxon>Nitrosomonadales</taxon>
        <taxon>Nitrosomonadaceae</taxon>
        <taxon>Nitrosomonas</taxon>
    </lineage>
</organism>
<gene>
    <name evidence="1" type="ORF">SAMN05421881_105617</name>
</gene>
<reference evidence="1 2" key="1">
    <citation type="submission" date="2016-10" db="EMBL/GenBank/DDBJ databases">
        <authorList>
            <person name="de Groot N.N."/>
        </authorList>
    </citation>
    <scope>NUCLEOTIDE SEQUENCE [LARGE SCALE GENOMIC DNA]</scope>
    <source>
        <strain evidence="1 2">Nm1</strain>
    </source>
</reference>
<proteinExistence type="predicted"/>
<dbReference type="Proteomes" id="UP000198640">
    <property type="component" value="Unassembled WGS sequence"/>
</dbReference>